<dbReference type="Proteomes" id="UP000304880">
    <property type="component" value="Unassembled WGS sequence"/>
</dbReference>
<reference evidence="2 3" key="1">
    <citation type="submission" date="2019-06" db="EMBL/GenBank/DDBJ databases">
        <authorList>
            <person name="Li J."/>
        </authorList>
    </citation>
    <scope>NUCLEOTIDE SEQUENCE [LARGE SCALE GENOMIC DNA]</scope>
    <source>
        <strain evidence="2 3">CGMCC 1.8012</strain>
    </source>
</reference>
<feature type="region of interest" description="Disordered" evidence="1">
    <location>
        <begin position="1"/>
        <end position="30"/>
    </location>
</feature>
<name>A0A5C4R574_9RHOB</name>
<comment type="caution">
    <text evidence="2">The sequence shown here is derived from an EMBL/GenBank/DDBJ whole genome shotgun (WGS) entry which is preliminary data.</text>
</comment>
<dbReference type="AlphaFoldDB" id="A0A5C4R574"/>
<dbReference type="Pfam" id="PF08856">
    <property type="entry name" value="DUF1826"/>
    <property type="match status" value="1"/>
</dbReference>
<feature type="compositionally biased region" description="Basic and acidic residues" evidence="1">
    <location>
        <begin position="1"/>
        <end position="12"/>
    </location>
</feature>
<evidence type="ECO:0000256" key="1">
    <source>
        <dbReference type="SAM" id="MobiDB-lite"/>
    </source>
</evidence>
<evidence type="ECO:0000313" key="2">
    <source>
        <dbReference type="EMBL" id="TNH38901.1"/>
    </source>
</evidence>
<dbReference type="InterPro" id="IPR014955">
    <property type="entry name" value="DUF1826"/>
</dbReference>
<organism evidence="2 3">
    <name type="scientific">Paracoccus haeundaensis</name>
    <dbReference type="NCBI Taxonomy" id="225362"/>
    <lineage>
        <taxon>Bacteria</taxon>
        <taxon>Pseudomonadati</taxon>
        <taxon>Pseudomonadota</taxon>
        <taxon>Alphaproteobacteria</taxon>
        <taxon>Rhodobacterales</taxon>
        <taxon>Paracoccaceae</taxon>
        <taxon>Paracoccus</taxon>
    </lineage>
</organism>
<keyword evidence="3" id="KW-1185">Reference proteome</keyword>
<accession>A0A5C4R574</accession>
<proteinExistence type="predicted"/>
<gene>
    <name evidence="2" type="ORF">FHD67_12690</name>
</gene>
<dbReference type="EMBL" id="VDDC01000021">
    <property type="protein sequence ID" value="TNH38901.1"/>
    <property type="molecule type" value="Genomic_DNA"/>
</dbReference>
<protein>
    <submittedName>
        <fullName evidence="2">DUF1826 domain-containing protein</fullName>
    </submittedName>
</protein>
<sequence length="236" mass="25311">MGRQPGRLDRPARPLPRLAPRDGGRGMNQRVALRPTPAPATAMNSGHDPRVLGTIALPGVAVALWQRTTDPAWQAWLDALPPDRLPRLRQALRPQDAATALRHACDAAALADCDHRRALIDQIAELAQHAALSLGALMVTLRVEVTDGQSCPKWHLDAVRARLLCTLRGAGTQFGPVSGPAQVDRIQQMPMGTAALFRGRSWGAQPTGILHRSPPAIPGQTRLLVVVDPVEEAASC</sequence>
<evidence type="ECO:0000313" key="3">
    <source>
        <dbReference type="Proteomes" id="UP000304880"/>
    </source>
</evidence>